<comment type="caution">
    <text evidence="1">The sequence shown here is derived from an EMBL/GenBank/DDBJ whole genome shotgun (WGS) entry which is preliminary data.</text>
</comment>
<keyword evidence="2" id="KW-1185">Reference proteome</keyword>
<name>U7QDA4_9CYAN</name>
<dbReference type="EMBL" id="AUZM01000048">
    <property type="protein sequence ID" value="ERT05823.1"/>
    <property type="molecule type" value="Genomic_DNA"/>
</dbReference>
<evidence type="ECO:0000313" key="1">
    <source>
        <dbReference type="EMBL" id="ERT05823.1"/>
    </source>
</evidence>
<protein>
    <submittedName>
        <fullName evidence="1">Uncharacterized protein</fullName>
    </submittedName>
</protein>
<dbReference type="Proteomes" id="UP000017127">
    <property type="component" value="Unassembled WGS sequence"/>
</dbReference>
<proteinExistence type="predicted"/>
<evidence type="ECO:0000313" key="2">
    <source>
        <dbReference type="Proteomes" id="UP000017127"/>
    </source>
</evidence>
<sequence>MSFDRLTLTSENGDTIIQFGNERLAILQGIPVNQVRVEDFISL</sequence>
<accession>U7QDA4</accession>
<reference evidence="1 2" key="1">
    <citation type="journal article" date="2013" name="Front. Microbiol.">
        <title>Comparative genomic analyses of the cyanobacterium, Lyngbya aestuarii BL J, a powerful hydrogen producer.</title>
        <authorList>
            <person name="Kothari A."/>
            <person name="Vaughn M."/>
            <person name="Garcia-Pichel F."/>
        </authorList>
    </citation>
    <scope>NUCLEOTIDE SEQUENCE [LARGE SCALE GENOMIC DNA]</scope>
    <source>
        <strain evidence="1 2">BL J</strain>
    </source>
</reference>
<gene>
    <name evidence="1" type="ORF">M595_4232</name>
</gene>
<organism evidence="1 2">
    <name type="scientific">Lyngbya aestuarii BL J</name>
    <dbReference type="NCBI Taxonomy" id="1348334"/>
    <lineage>
        <taxon>Bacteria</taxon>
        <taxon>Bacillati</taxon>
        <taxon>Cyanobacteriota</taxon>
        <taxon>Cyanophyceae</taxon>
        <taxon>Oscillatoriophycideae</taxon>
        <taxon>Oscillatoriales</taxon>
        <taxon>Microcoleaceae</taxon>
        <taxon>Lyngbya</taxon>
    </lineage>
</organism>
<dbReference type="AlphaFoldDB" id="U7QDA4"/>